<evidence type="ECO:0000259" key="9">
    <source>
        <dbReference type="Pfam" id="PF05572"/>
    </source>
</evidence>
<feature type="domain" description="Peptidase M43 pregnancy-associated plasma-A" evidence="9">
    <location>
        <begin position="14"/>
        <end position="106"/>
    </location>
</feature>
<keyword evidence="7" id="KW-0482">Metalloprotease</keyword>
<comment type="similarity">
    <text evidence="1">Belongs to the peptidase M43B family.</text>
</comment>
<evidence type="ECO:0000256" key="3">
    <source>
        <dbReference type="ARBA" id="ARBA00022723"/>
    </source>
</evidence>
<evidence type="ECO:0000256" key="6">
    <source>
        <dbReference type="ARBA" id="ARBA00022833"/>
    </source>
</evidence>
<evidence type="ECO:0000256" key="8">
    <source>
        <dbReference type="ARBA" id="ARBA00023157"/>
    </source>
</evidence>
<dbReference type="Pfam" id="PF05572">
    <property type="entry name" value="Peptidase_M43"/>
    <property type="match status" value="1"/>
</dbReference>
<dbReference type="Gene3D" id="3.40.390.10">
    <property type="entry name" value="Collagenase (Catalytic Domain)"/>
    <property type="match status" value="1"/>
</dbReference>
<evidence type="ECO:0000256" key="4">
    <source>
        <dbReference type="ARBA" id="ARBA00022729"/>
    </source>
</evidence>
<evidence type="ECO:0000256" key="5">
    <source>
        <dbReference type="ARBA" id="ARBA00022801"/>
    </source>
</evidence>
<dbReference type="PANTHER" id="PTHR47466">
    <property type="match status" value="1"/>
</dbReference>
<keyword evidence="2" id="KW-0645">Protease</keyword>
<evidence type="ECO:0000256" key="2">
    <source>
        <dbReference type="ARBA" id="ARBA00022670"/>
    </source>
</evidence>
<dbReference type="EMBL" id="BDSP01000137">
    <property type="protein sequence ID" value="GAX19436.1"/>
    <property type="molecule type" value="Genomic_DNA"/>
</dbReference>
<evidence type="ECO:0000313" key="11">
    <source>
        <dbReference type="Proteomes" id="UP000198406"/>
    </source>
</evidence>
<dbReference type="PANTHER" id="PTHR47466:SF1">
    <property type="entry name" value="METALLOPROTEASE MEP1 (AFU_ORTHOLOGUE AFUA_1G07730)-RELATED"/>
    <property type="match status" value="1"/>
</dbReference>
<keyword evidence="6" id="KW-0862">Zinc</keyword>
<keyword evidence="4" id="KW-0732">Signal</keyword>
<keyword evidence="5" id="KW-0378">Hydrolase</keyword>
<keyword evidence="8" id="KW-1015">Disulfide bond</keyword>
<evidence type="ECO:0000313" key="10">
    <source>
        <dbReference type="EMBL" id="GAX19436.1"/>
    </source>
</evidence>
<name>A0A1Z5K009_FISSO</name>
<dbReference type="InterPro" id="IPR024079">
    <property type="entry name" value="MetalloPept_cat_dom_sf"/>
</dbReference>
<sequence>MRVGVCVGGSITEYSQGAMLAHEVGHWLGLYHTFEDGCSARSDRIDDTPRELEAFRGCGQIEGFPLNRDSCPNDGGKDPIHNFMDYAYDECKFEFTQGQVQRMQASYERYRQGK</sequence>
<evidence type="ECO:0000256" key="7">
    <source>
        <dbReference type="ARBA" id="ARBA00023049"/>
    </source>
</evidence>
<keyword evidence="11" id="KW-1185">Reference proteome</keyword>
<dbReference type="InterPro" id="IPR008754">
    <property type="entry name" value="Peptidase_M43"/>
</dbReference>
<accession>A0A1Z5K009</accession>
<dbReference type="InParanoid" id="A0A1Z5K009"/>
<reference evidence="10 11" key="1">
    <citation type="journal article" date="2015" name="Plant Cell">
        <title>Oil accumulation by the oleaginous diatom Fistulifera solaris as revealed by the genome and transcriptome.</title>
        <authorList>
            <person name="Tanaka T."/>
            <person name="Maeda Y."/>
            <person name="Veluchamy A."/>
            <person name="Tanaka M."/>
            <person name="Abida H."/>
            <person name="Marechal E."/>
            <person name="Bowler C."/>
            <person name="Muto M."/>
            <person name="Sunaga Y."/>
            <person name="Tanaka M."/>
            <person name="Yoshino T."/>
            <person name="Taniguchi T."/>
            <person name="Fukuda Y."/>
            <person name="Nemoto M."/>
            <person name="Matsumoto M."/>
            <person name="Wong P.S."/>
            <person name="Aburatani S."/>
            <person name="Fujibuchi W."/>
        </authorList>
    </citation>
    <scope>NUCLEOTIDE SEQUENCE [LARGE SCALE GENOMIC DNA]</scope>
    <source>
        <strain evidence="10 11">JPCC DA0580</strain>
    </source>
</reference>
<dbReference type="GO" id="GO:0008237">
    <property type="term" value="F:metallopeptidase activity"/>
    <property type="evidence" value="ECO:0007669"/>
    <property type="project" value="UniProtKB-KW"/>
</dbReference>
<dbReference type="GO" id="GO:0006508">
    <property type="term" value="P:proteolysis"/>
    <property type="evidence" value="ECO:0007669"/>
    <property type="project" value="UniProtKB-KW"/>
</dbReference>
<protein>
    <recommendedName>
        <fullName evidence="9">Peptidase M43 pregnancy-associated plasma-A domain-containing protein</fullName>
    </recommendedName>
</protein>
<dbReference type="Proteomes" id="UP000198406">
    <property type="component" value="Unassembled WGS sequence"/>
</dbReference>
<dbReference type="OrthoDB" id="47886at2759"/>
<organism evidence="10 11">
    <name type="scientific">Fistulifera solaris</name>
    <name type="common">Oleaginous diatom</name>
    <dbReference type="NCBI Taxonomy" id="1519565"/>
    <lineage>
        <taxon>Eukaryota</taxon>
        <taxon>Sar</taxon>
        <taxon>Stramenopiles</taxon>
        <taxon>Ochrophyta</taxon>
        <taxon>Bacillariophyta</taxon>
        <taxon>Bacillariophyceae</taxon>
        <taxon>Bacillariophycidae</taxon>
        <taxon>Naviculales</taxon>
        <taxon>Naviculaceae</taxon>
        <taxon>Fistulifera</taxon>
    </lineage>
</organism>
<gene>
    <name evidence="10" type="ORF">FisN_19Hu006</name>
</gene>
<keyword evidence="3" id="KW-0479">Metal-binding</keyword>
<comment type="caution">
    <text evidence="10">The sequence shown here is derived from an EMBL/GenBank/DDBJ whole genome shotgun (WGS) entry which is preliminary data.</text>
</comment>
<evidence type="ECO:0000256" key="1">
    <source>
        <dbReference type="ARBA" id="ARBA00008721"/>
    </source>
</evidence>
<dbReference type="SUPFAM" id="SSF55486">
    <property type="entry name" value="Metalloproteases ('zincins'), catalytic domain"/>
    <property type="match status" value="1"/>
</dbReference>
<dbReference type="GO" id="GO:0046872">
    <property type="term" value="F:metal ion binding"/>
    <property type="evidence" value="ECO:0007669"/>
    <property type="project" value="UniProtKB-KW"/>
</dbReference>
<dbReference type="AlphaFoldDB" id="A0A1Z5K009"/>
<proteinExistence type="inferred from homology"/>